<keyword evidence="2" id="KW-1185">Reference proteome</keyword>
<evidence type="ECO:0000313" key="2">
    <source>
        <dbReference type="Proteomes" id="UP001281147"/>
    </source>
</evidence>
<comment type="caution">
    <text evidence="1">The sequence shown here is derived from an EMBL/GenBank/DDBJ whole genome shotgun (WGS) entry which is preliminary data.</text>
</comment>
<protein>
    <submittedName>
        <fullName evidence="1">Uncharacterized protein</fullName>
    </submittedName>
</protein>
<name>A0ACC3MII8_9PEZI</name>
<dbReference type="EMBL" id="JAUTXU010000251">
    <property type="protein sequence ID" value="KAK3695915.1"/>
    <property type="molecule type" value="Genomic_DNA"/>
</dbReference>
<dbReference type="Proteomes" id="UP001281147">
    <property type="component" value="Unassembled WGS sequence"/>
</dbReference>
<evidence type="ECO:0000313" key="1">
    <source>
        <dbReference type="EMBL" id="KAK3695915.1"/>
    </source>
</evidence>
<accession>A0ACC3MII8</accession>
<gene>
    <name evidence="1" type="ORF">LTR37_018270</name>
</gene>
<proteinExistence type="predicted"/>
<organism evidence="1 2">
    <name type="scientific">Vermiconidia calcicola</name>
    <dbReference type="NCBI Taxonomy" id="1690605"/>
    <lineage>
        <taxon>Eukaryota</taxon>
        <taxon>Fungi</taxon>
        <taxon>Dikarya</taxon>
        <taxon>Ascomycota</taxon>
        <taxon>Pezizomycotina</taxon>
        <taxon>Dothideomycetes</taxon>
        <taxon>Dothideomycetidae</taxon>
        <taxon>Mycosphaerellales</taxon>
        <taxon>Extremaceae</taxon>
        <taxon>Vermiconidia</taxon>
    </lineage>
</organism>
<sequence length="395" mass="43766">MASASISPSDPRLDTGNLPVSNRPETILASTITFLTIATIAVGLRLHVRFKLVRSPGWDDALIVLALLFSMLTTIFLCLGPSMGGIGRHWLTNTPDQMRGFVLLFYIGVACYTSSTAIVKLSLLVQYLRVFREGRMRTICLWLLALTVLWSVAVVFMAWFPCFPVQASWDTTILDKQCYFFGAKDDSFEFAASYVSHAASNMTLDLIILLLPTALYFQRDMTRKEIWGVSWLISMGAIATICAIARLIDIAVHKGAYEPYYDPTYWGAVPFIMSILEVHFAIIAASMPVFWPVVEDSFKSIFVTTEITVFESHDLGATGGDLEQDSRSTHSGGSQRALHIHRKSRRPTYGQYGDSYSADPLKGGGNIRTNVSASNPYVPPNAPRISNVSKEYTAL</sequence>
<reference evidence="1" key="1">
    <citation type="submission" date="2023-07" db="EMBL/GenBank/DDBJ databases">
        <title>Black Yeasts Isolated from many extreme environments.</title>
        <authorList>
            <person name="Coleine C."/>
            <person name="Stajich J.E."/>
            <person name="Selbmann L."/>
        </authorList>
    </citation>
    <scope>NUCLEOTIDE SEQUENCE</scope>
    <source>
        <strain evidence="1">CCFEE 5714</strain>
    </source>
</reference>